<proteinExistence type="predicted"/>
<accession>A0ABY1S1I9</accession>
<protein>
    <submittedName>
        <fullName evidence="3">Autotransporter beta-domain-containing protein</fullName>
    </submittedName>
</protein>
<dbReference type="RefSeq" id="WP_239041310.1">
    <property type="nucleotide sequence ID" value="NZ_BAAAEY010000009.1"/>
</dbReference>
<dbReference type="Pfam" id="PF03797">
    <property type="entry name" value="Autotransporter"/>
    <property type="match status" value="1"/>
</dbReference>
<name>A0ABY1S1I9_9GAMM</name>
<feature type="domain" description="Autotransporter" evidence="2">
    <location>
        <begin position="352"/>
        <end position="627"/>
    </location>
</feature>
<sequence length="627" mass="67110">MKKILRYGQPFLYLLLLGSISAKAEAALLVQSTYSSNITSTSATLNIRVQNTSGSNSVDGVAIGWGGNSGTPYTNTTSGQNVPPNSTITISRNISGLSCGQTYYYAANWFGVFYGPEQTFTTTACDSTPPNINISAQEVSSGESSDDSSIQLTFTTNEPTVNFDASDVTVGNGSINSFSAVSSTVYTATLVPNSIGTVTVSVLAGVFTDAASNGNTASSVFEWNYGSDPTSKADVIDTLNATTQAANRFYSNSIKHANDRMQWLRRNQSSDLKSVQGINLHVDDPLLQQFISGDPKALSAFYLASNTTSQSDSRLGANVQTMADVEAPPMELVIASAQNSFGRVNLNPTAGKVLGDWYLWTAGNLTLAKDKNSVTNQSNDTESINLAIGMDKQLSNESIIGFALNLGQDDIDVGNAGSNLESDNVSLSMYTSIDSQELPPIDLVLGLGHMSLDSVRMDGTQVLTGSRNANMIFGSASIRKEPIIKGDFLLTPYAEINAAYTRLGSYTEQGGALALEYDRQNVKNYMIYLGVDADYKMAVNGGQLRPFARLAYGLDLSPESNADLRYVGDATGYRLKVDASATSHWIFRVGGDYQHNNGVGSSLVYERTQSVNSGHADSIRFRLAVPF</sequence>
<dbReference type="PANTHER" id="PTHR34677">
    <property type="match status" value="1"/>
</dbReference>
<feature type="chain" id="PRO_5045305828" evidence="1">
    <location>
        <begin position="27"/>
        <end position="627"/>
    </location>
</feature>
<comment type="caution">
    <text evidence="3">The sequence shown here is derived from an EMBL/GenBank/DDBJ whole genome shotgun (WGS) entry which is preliminary data.</text>
</comment>
<dbReference type="SUPFAM" id="SSF103515">
    <property type="entry name" value="Autotransporter"/>
    <property type="match status" value="1"/>
</dbReference>
<dbReference type="PANTHER" id="PTHR34677:SF3">
    <property type="entry name" value="BACTERIAL IG-LIKE DOMAIN-CONTAINING PROTEIN"/>
    <property type="match status" value="1"/>
</dbReference>
<organism evidence="3 4">
    <name type="scientific">Marinobacterium sediminicola</name>
    <dbReference type="NCBI Taxonomy" id="518898"/>
    <lineage>
        <taxon>Bacteria</taxon>
        <taxon>Pseudomonadati</taxon>
        <taxon>Pseudomonadota</taxon>
        <taxon>Gammaproteobacteria</taxon>
        <taxon>Oceanospirillales</taxon>
        <taxon>Oceanospirillaceae</taxon>
        <taxon>Marinobacterium</taxon>
    </lineage>
</organism>
<dbReference type="InterPro" id="IPR036709">
    <property type="entry name" value="Autotransporte_beta_dom_sf"/>
</dbReference>
<dbReference type="PROSITE" id="PS51208">
    <property type="entry name" value="AUTOTRANSPORTER"/>
    <property type="match status" value="1"/>
</dbReference>
<dbReference type="EMBL" id="FXWV01000009">
    <property type="protein sequence ID" value="SMR75461.1"/>
    <property type="molecule type" value="Genomic_DNA"/>
</dbReference>
<feature type="signal peptide" evidence="1">
    <location>
        <begin position="1"/>
        <end position="26"/>
    </location>
</feature>
<evidence type="ECO:0000259" key="2">
    <source>
        <dbReference type="PROSITE" id="PS51208"/>
    </source>
</evidence>
<dbReference type="Proteomes" id="UP001159257">
    <property type="component" value="Unassembled WGS sequence"/>
</dbReference>
<evidence type="ECO:0000313" key="3">
    <source>
        <dbReference type="EMBL" id="SMR75461.1"/>
    </source>
</evidence>
<dbReference type="Pfam" id="PF19078">
    <property type="entry name" value="Big_12"/>
    <property type="match status" value="1"/>
</dbReference>
<evidence type="ECO:0000313" key="4">
    <source>
        <dbReference type="Proteomes" id="UP001159257"/>
    </source>
</evidence>
<evidence type="ECO:0000256" key="1">
    <source>
        <dbReference type="SAM" id="SignalP"/>
    </source>
</evidence>
<keyword evidence="1" id="KW-0732">Signal</keyword>
<dbReference type="InterPro" id="IPR044048">
    <property type="entry name" value="Big_12"/>
</dbReference>
<dbReference type="SMART" id="SM00869">
    <property type="entry name" value="Autotransporter"/>
    <property type="match status" value="1"/>
</dbReference>
<gene>
    <name evidence="3" type="ORF">SAMN04487964_109133</name>
</gene>
<reference evidence="3 4" key="1">
    <citation type="submission" date="2017-05" db="EMBL/GenBank/DDBJ databases">
        <authorList>
            <person name="Varghese N."/>
            <person name="Submissions S."/>
        </authorList>
    </citation>
    <scope>NUCLEOTIDE SEQUENCE [LARGE SCALE GENOMIC DNA]</scope>
    <source>
        <strain evidence="3 4">CGMCC 1.7287</strain>
    </source>
</reference>
<dbReference type="Gene3D" id="2.40.128.130">
    <property type="entry name" value="Autotransporter beta-domain"/>
    <property type="match status" value="1"/>
</dbReference>
<keyword evidence="4" id="KW-1185">Reference proteome</keyword>
<dbReference type="InterPro" id="IPR005546">
    <property type="entry name" value="Autotransporte_beta"/>
</dbReference>